<dbReference type="InterPro" id="IPR016162">
    <property type="entry name" value="Ald_DH_N"/>
</dbReference>
<feature type="active site" evidence="3">
    <location>
        <position position="267"/>
    </location>
</feature>
<evidence type="ECO:0000256" key="4">
    <source>
        <dbReference type="RuleBase" id="RU003345"/>
    </source>
</evidence>
<dbReference type="PANTHER" id="PTHR43353:SF5">
    <property type="entry name" value="SUCCINATE-SEMIALDEHYDE DEHYDROGENASE, MITOCHONDRIAL"/>
    <property type="match status" value="1"/>
</dbReference>
<proteinExistence type="inferred from homology"/>
<dbReference type="InterPro" id="IPR016161">
    <property type="entry name" value="Ald_DH/histidinol_DH"/>
</dbReference>
<dbReference type="InterPro" id="IPR016163">
    <property type="entry name" value="Ald_DH_C"/>
</dbReference>
<feature type="domain" description="Aldehyde dehydrogenase" evidence="5">
    <location>
        <begin position="34"/>
        <end position="489"/>
    </location>
</feature>
<evidence type="ECO:0000256" key="1">
    <source>
        <dbReference type="ARBA" id="ARBA00009986"/>
    </source>
</evidence>
<dbReference type="FunFam" id="3.40.605.10:FF:000026">
    <property type="entry name" value="Aldehyde dehydrogenase, putative"/>
    <property type="match status" value="1"/>
</dbReference>
<name>A0AAP4BRC2_9CORY</name>
<dbReference type="Gene3D" id="3.40.309.10">
    <property type="entry name" value="Aldehyde Dehydrogenase, Chain A, domain 2"/>
    <property type="match status" value="1"/>
</dbReference>
<dbReference type="PANTHER" id="PTHR43353">
    <property type="entry name" value="SUCCINATE-SEMIALDEHYDE DEHYDROGENASE, MITOCHONDRIAL"/>
    <property type="match status" value="1"/>
</dbReference>
<dbReference type="FunFam" id="3.40.309.10:FF:000009">
    <property type="entry name" value="Aldehyde dehydrogenase A"/>
    <property type="match status" value="1"/>
</dbReference>
<accession>A0AAP4BRC2</accession>
<comment type="caution">
    <text evidence="6">The sequence shown here is derived from an EMBL/GenBank/DDBJ whole genome shotgun (WGS) entry which is preliminary data.</text>
</comment>
<evidence type="ECO:0000256" key="2">
    <source>
        <dbReference type="ARBA" id="ARBA00023002"/>
    </source>
</evidence>
<dbReference type="InterPro" id="IPR029510">
    <property type="entry name" value="Ald_DH_CS_GLU"/>
</dbReference>
<sequence length="493" mass="52425">MSFDYAPYTELINNLPTKIWLGSEQVAGVGGAYSEVEDPATGQVLAQVSDADSTQWMKALDLADAVQDTWAKDFTARQRADVLMDIYAAVQDRAEDFATVMTLEMGKTFAEAKGEVGYGSEYLRWFAEEAVRIDGHYGKSPSGAGTIRVTHTPVGPCLAVTPWNFPFAMATRKIAPALAAGCTMVVKPAKETPLTMLLLGEVIAEVFAKHNVPSGVLSIVPTTKSSAMSRELMEDARLRKVTFTGSTGVGKILVEQSAKNLQRTSMELGGNAPFVIHKDADLDSVLECAYAAKMRNGGQACVSANRFIVHEDVAAEFTRRITQKLAQVSIGHGLDEGVGLGPMITAAQRDGIAKLVDDARKAGATVHTGGEVPEGEGYFYPATVLSDIPTDADILREEIFGPVVAITTYSDLDDAIAAANDTSVGLAAYGYSENVHTAERLAHELNAGMVAINRGGVSDVAAPFGGIKESGFGREGGAEGINEYLDTRYIATP</sequence>
<evidence type="ECO:0000313" key="6">
    <source>
        <dbReference type="EMBL" id="MDK4307427.1"/>
    </source>
</evidence>
<dbReference type="PROSITE" id="PS00687">
    <property type="entry name" value="ALDEHYDE_DEHYDR_GLU"/>
    <property type="match status" value="1"/>
</dbReference>
<dbReference type="RefSeq" id="WP_284599340.1">
    <property type="nucleotide sequence ID" value="NZ_JASNVH010000011.1"/>
</dbReference>
<dbReference type="InterPro" id="IPR015590">
    <property type="entry name" value="Aldehyde_DH_dom"/>
</dbReference>
<dbReference type="Gene3D" id="3.40.605.10">
    <property type="entry name" value="Aldehyde Dehydrogenase, Chain A, domain 1"/>
    <property type="match status" value="1"/>
</dbReference>
<evidence type="ECO:0000313" key="7">
    <source>
        <dbReference type="Proteomes" id="UP001224412"/>
    </source>
</evidence>
<gene>
    <name evidence="6" type="ORF">QPX42_07745</name>
</gene>
<dbReference type="EMBL" id="JASNVH010000011">
    <property type="protein sequence ID" value="MDK4307427.1"/>
    <property type="molecule type" value="Genomic_DNA"/>
</dbReference>
<dbReference type="GO" id="GO:0004777">
    <property type="term" value="F:succinate-semialdehyde dehydrogenase (NAD+) activity"/>
    <property type="evidence" value="ECO:0007669"/>
    <property type="project" value="TreeGrafter"/>
</dbReference>
<dbReference type="FunFam" id="3.40.605.10:FF:000007">
    <property type="entry name" value="NAD/NADP-dependent betaine aldehyde dehydrogenase"/>
    <property type="match status" value="1"/>
</dbReference>
<keyword evidence="2 4" id="KW-0560">Oxidoreductase</keyword>
<dbReference type="InterPro" id="IPR050740">
    <property type="entry name" value="Aldehyde_DH_Superfamily"/>
</dbReference>
<evidence type="ECO:0000256" key="3">
    <source>
        <dbReference type="PROSITE-ProRule" id="PRU10007"/>
    </source>
</evidence>
<dbReference type="SUPFAM" id="SSF53720">
    <property type="entry name" value="ALDH-like"/>
    <property type="match status" value="1"/>
</dbReference>
<dbReference type="AlphaFoldDB" id="A0AAP4BRC2"/>
<dbReference type="Pfam" id="PF00171">
    <property type="entry name" value="Aldedh"/>
    <property type="match status" value="1"/>
</dbReference>
<dbReference type="Proteomes" id="UP001224412">
    <property type="component" value="Unassembled WGS sequence"/>
</dbReference>
<comment type="similarity">
    <text evidence="1 4">Belongs to the aldehyde dehydrogenase family.</text>
</comment>
<dbReference type="EC" id="1.2.1.-" evidence="6"/>
<dbReference type="CDD" id="cd07103">
    <property type="entry name" value="ALDH_F5_SSADH_GabD"/>
    <property type="match status" value="1"/>
</dbReference>
<organism evidence="6 7">
    <name type="scientific">Corynebacterium pseudodiphtheriticum</name>
    <dbReference type="NCBI Taxonomy" id="37637"/>
    <lineage>
        <taxon>Bacteria</taxon>
        <taxon>Bacillati</taxon>
        <taxon>Actinomycetota</taxon>
        <taxon>Actinomycetes</taxon>
        <taxon>Mycobacteriales</taxon>
        <taxon>Corynebacteriaceae</taxon>
        <taxon>Corynebacterium</taxon>
    </lineage>
</organism>
<protein>
    <submittedName>
        <fullName evidence="6">NAD-dependent succinate-semialdehyde dehydrogenase</fullName>
        <ecNumber evidence="6">1.2.1.-</ecNumber>
    </submittedName>
</protein>
<reference evidence="6" key="1">
    <citation type="submission" date="2023-05" db="EMBL/GenBank/DDBJ databases">
        <title>Metabolic capabilities are highly conserved among human nasal-associated Corynebacterium species in pangenomic analyses.</title>
        <authorList>
            <person name="Tran T.H."/>
            <person name="Roberts A.Q."/>
            <person name="Escapa I.F."/>
            <person name="Gao W."/>
            <person name="Conlan S."/>
            <person name="Kong H."/>
            <person name="Segre J.A."/>
            <person name="Kelly M.S."/>
            <person name="Lemon K.P."/>
        </authorList>
    </citation>
    <scope>NUCLEOTIDE SEQUENCE</scope>
    <source>
        <strain evidence="6">KPL2773</strain>
    </source>
</reference>
<evidence type="ECO:0000259" key="5">
    <source>
        <dbReference type="Pfam" id="PF00171"/>
    </source>
</evidence>
<dbReference type="GO" id="GO:0009450">
    <property type="term" value="P:gamma-aminobutyric acid catabolic process"/>
    <property type="evidence" value="ECO:0007669"/>
    <property type="project" value="TreeGrafter"/>
</dbReference>